<feature type="region of interest" description="Disordered" evidence="1">
    <location>
        <begin position="103"/>
        <end position="123"/>
    </location>
</feature>
<sequence length="663" mass="71732">MSGIKGTTKNLSESRVQALQAILNSVSPDDEQPAEQQSAKLSDEQIRRISDKLGDIFGEDPQIIDDGTKRNEKGELVNEEGLPIIDINEPDVAFTDAAHAVTDSSFDDPDLLPQWTLSPEEKARRKAERERLLDILEEEERLEAEREEMSERERFQEDLERRKLAARSDLESLKKAKELQKKMGRALVRNVIESKEKKDQEAAQELKDAEAARAAGKPLKSKKSVTFAVDVPQDGSDDQSIGTAGNWEDVIPARMNKGHAPIWASKQPMKMDVVERNTAASLRSPPPRVSAPEPDSDDESVPEGADEDEDYTAGADGSDHESNGFLDDEEPVSDWDDEQFDSARLQREIALEYFEKRKTFGSQVTSAMRAHTHEEVENEWDQPIVPAEATLASPPPKPPVSKFKASLGAPKTSTLASHSLGAYVIPSSQTQVLQRAIRYGKLENGQLVGGEAGESEDEIEGPQLSQDEILKLLSEGAATNIGPAPGSSQKPAIPTTVSQPRLVVSPQISKTLSAASVDSPISDSSTVYSPASTGASTPIALVGRSSPKVSTPMTPSPPVARPAMGSSVVERPRQLVTNGTIVERPARSSQPSSPKVVYPPISSVIESPSFSEKPSGTTPFQSVIIESPSFTTASPAEASPASVDAGAKRTERKKVSRFLAERG</sequence>
<feature type="region of interest" description="Disordered" evidence="1">
    <location>
        <begin position="513"/>
        <end position="598"/>
    </location>
</feature>
<dbReference type="AlphaFoldDB" id="A0A8K0UX01"/>
<accession>A0A8K0UX01</accession>
<feature type="compositionally biased region" description="Polar residues" evidence="1">
    <location>
        <begin position="513"/>
        <end position="536"/>
    </location>
</feature>
<feature type="compositionally biased region" description="Polar residues" evidence="1">
    <location>
        <begin position="486"/>
        <end position="498"/>
    </location>
</feature>
<feature type="compositionally biased region" description="Low complexity" evidence="1">
    <location>
        <begin position="630"/>
        <end position="642"/>
    </location>
</feature>
<dbReference type="EMBL" id="JAEVFJ010000002">
    <property type="protein sequence ID" value="KAH8106821.1"/>
    <property type="molecule type" value="Genomic_DNA"/>
</dbReference>
<feature type="region of interest" description="Disordered" evidence="1">
    <location>
        <begin position="22"/>
        <end position="46"/>
    </location>
</feature>
<reference evidence="3" key="1">
    <citation type="journal article" date="2021" name="New Phytol.">
        <title>Evolutionary innovations through gain and loss of genes in the ectomycorrhizal Boletales.</title>
        <authorList>
            <person name="Wu G."/>
            <person name="Miyauchi S."/>
            <person name="Morin E."/>
            <person name="Kuo A."/>
            <person name="Drula E."/>
            <person name="Varga T."/>
            <person name="Kohler A."/>
            <person name="Feng B."/>
            <person name="Cao Y."/>
            <person name="Lipzen A."/>
            <person name="Daum C."/>
            <person name="Hundley H."/>
            <person name="Pangilinan J."/>
            <person name="Johnson J."/>
            <person name="Barry K."/>
            <person name="LaButti K."/>
            <person name="Ng V."/>
            <person name="Ahrendt S."/>
            <person name="Min B."/>
            <person name="Choi I.G."/>
            <person name="Park H."/>
            <person name="Plett J.M."/>
            <person name="Magnuson J."/>
            <person name="Spatafora J.W."/>
            <person name="Nagy L.G."/>
            <person name="Henrissat B."/>
            <person name="Grigoriev I.V."/>
            <person name="Yang Z.L."/>
            <person name="Xu J."/>
            <person name="Martin F.M."/>
        </authorList>
    </citation>
    <scope>NUCLEOTIDE SEQUENCE</scope>
    <source>
        <strain evidence="3">KKN 215</strain>
    </source>
</reference>
<dbReference type="Pfam" id="PF12927">
    <property type="entry name" value="DUF3835"/>
    <property type="match status" value="1"/>
</dbReference>
<gene>
    <name evidence="3" type="ORF">BXZ70DRAFT_915252</name>
</gene>
<comment type="caution">
    <text evidence="3">The sequence shown here is derived from an EMBL/GenBank/DDBJ whole genome shotgun (WGS) entry which is preliminary data.</text>
</comment>
<dbReference type="OrthoDB" id="21413at2759"/>
<name>A0A8K0UX01_9AGAR</name>
<dbReference type="InterPro" id="IPR024325">
    <property type="entry name" value="DUF3835"/>
</dbReference>
<organism evidence="3 4">
    <name type="scientific">Cristinia sonorae</name>
    <dbReference type="NCBI Taxonomy" id="1940300"/>
    <lineage>
        <taxon>Eukaryota</taxon>
        <taxon>Fungi</taxon>
        <taxon>Dikarya</taxon>
        <taxon>Basidiomycota</taxon>
        <taxon>Agaricomycotina</taxon>
        <taxon>Agaricomycetes</taxon>
        <taxon>Agaricomycetidae</taxon>
        <taxon>Agaricales</taxon>
        <taxon>Pleurotineae</taxon>
        <taxon>Stephanosporaceae</taxon>
        <taxon>Cristinia</taxon>
    </lineage>
</organism>
<keyword evidence="4" id="KW-1185">Reference proteome</keyword>
<proteinExistence type="predicted"/>
<feature type="region of interest" description="Disordered" evidence="1">
    <location>
        <begin position="258"/>
        <end position="340"/>
    </location>
</feature>
<feature type="compositionally biased region" description="Basic and acidic residues" evidence="1">
    <location>
        <begin position="192"/>
        <end position="211"/>
    </location>
</feature>
<feature type="region of interest" description="Disordered" evidence="1">
    <location>
        <begin position="630"/>
        <end position="663"/>
    </location>
</feature>
<evidence type="ECO:0000313" key="4">
    <source>
        <dbReference type="Proteomes" id="UP000813824"/>
    </source>
</evidence>
<evidence type="ECO:0000256" key="1">
    <source>
        <dbReference type="SAM" id="MobiDB-lite"/>
    </source>
</evidence>
<evidence type="ECO:0000259" key="2">
    <source>
        <dbReference type="Pfam" id="PF12927"/>
    </source>
</evidence>
<feature type="compositionally biased region" description="Acidic residues" evidence="1">
    <location>
        <begin position="294"/>
        <end position="311"/>
    </location>
</feature>
<feature type="compositionally biased region" description="Acidic residues" evidence="1">
    <location>
        <begin position="326"/>
        <end position="340"/>
    </location>
</feature>
<feature type="domain" description="DUF3835" evidence="2">
    <location>
        <begin position="336"/>
        <end position="406"/>
    </location>
</feature>
<dbReference type="Proteomes" id="UP000813824">
    <property type="component" value="Unassembled WGS sequence"/>
</dbReference>
<feature type="region of interest" description="Disordered" evidence="1">
    <location>
        <begin position="191"/>
        <end position="245"/>
    </location>
</feature>
<evidence type="ECO:0000313" key="3">
    <source>
        <dbReference type="EMBL" id="KAH8106821.1"/>
    </source>
</evidence>
<feature type="region of interest" description="Disordered" evidence="1">
    <location>
        <begin position="474"/>
        <end position="498"/>
    </location>
</feature>
<protein>
    <recommendedName>
        <fullName evidence="2">DUF3835 domain-containing protein</fullName>
    </recommendedName>
</protein>